<gene>
    <name evidence="1" type="ORF">A2Y57_02105</name>
</gene>
<protein>
    <submittedName>
        <fullName evidence="1">Uncharacterized protein</fullName>
    </submittedName>
</protein>
<proteinExistence type="predicted"/>
<organism evidence="1 2">
    <name type="scientific">Candidatus Woykebacteria bacterium RBG_13_40_7b</name>
    <dbReference type="NCBI Taxonomy" id="1802594"/>
    <lineage>
        <taxon>Bacteria</taxon>
        <taxon>Candidatus Woykeibacteriota</taxon>
    </lineage>
</organism>
<accession>A0A1G1W9S7</accession>
<dbReference type="Proteomes" id="UP000177103">
    <property type="component" value="Unassembled WGS sequence"/>
</dbReference>
<dbReference type="EMBL" id="MHCQ01000025">
    <property type="protein sequence ID" value="OGY24439.1"/>
    <property type="molecule type" value="Genomic_DNA"/>
</dbReference>
<sequence>MEQSLYDHYYNPGTGHRQDLESAIAIVSIVAPSHGKTPEFKVVQYPNNTIYDDPADGSGVAIGSYAETAPEVAQILALPTSTFTAQGYTNNLMFSKLRRILMTLPALCRPGILQSCTEQKAQVL</sequence>
<evidence type="ECO:0000313" key="1">
    <source>
        <dbReference type="EMBL" id="OGY24439.1"/>
    </source>
</evidence>
<name>A0A1G1W9S7_9BACT</name>
<reference evidence="1 2" key="1">
    <citation type="journal article" date="2016" name="Nat. Commun.">
        <title>Thousands of microbial genomes shed light on interconnected biogeochemical processes in an aquifer system.</title>
        <authorList>
            <person name="Anantharaman K."/>
            <person name="Brown C.T."/>
            <person name="Hug L.A."/>
            <person name="Sharon I."/>
            <person name="Castelle C.J."/>
            <person name="Probst A.J."/>
            <person name="Thomas B.C."/>
            <person name="Singh A."/>
            <person name="Wilkins M.J."/>
            <person name="Karaoz U."/>
            <person name="Brodie E.L."/>
            <person name="Williams K.H."/>
            <person name="Hubbard S.S."/>
            <person name="Banfield J.F."/>
        </authorList>
    </citation>
    <scope>NUCLEOTIDE SEQUENCE [LARGE SCALE GENOMIC DNA]</scope>
</reference>
<dbReference type="AlphaFoldDB" id="A0A1G1W9S7"/>
<comment type="caution">
    <text evidence="1">The sequence shown here is derived from an EMBL/GenBank/DDBJ whole genome shotgun (WGS) entry which is preliminary data.</text>
</comment>
<evidence type="ECO:0000313" key="2">
    <source>
        <dbReference type="Proteomes" id="UP000177103"/>
    </source>
</evidence>